<dbReference type="EMBL" id="LSSL01000715">
    <property type="protein sequence ID" value="OLY83872.1"/>
    <property type="molecule type" value="Genomic_DNA"/>
</dbReference>
<reference evidence="1 2" key="1">
    <citation type="journal article" date="2016" name="Mol. Biol. Evol.">
        <title>Genome-Wide Survey of Gut Fungi (Harpellales) Reveals the First Horizontally Transferred Ubiquitin Gene from a Mosquito Host.</title>
        <authorList>
            <person name="Wang Y."/>
            <person name="White M.M."/>
            <person name="Kvist S."/>
            <person name="Moncalvo J.M."/>
        </authorList>
    </citation>
    <scope>NUCLEOTIDE SEQUENCE [LARGE SCALE GENOMIC DNA]</scope>
    <source>
        <strain evidence="1 2">ALG-7-W6</strain>
    </source>
</reference>
<proteinExistence type="predicted"/>
<comment type="caution">
    <text evidence="1">The sequence shown here is derived from an EMBL/GenBank/DDBJ whole genome shotgun (WGS) entry which is preliminary data.</text>
</comment>
<evidence type="ECO:0000313" key="1">
    <source>
        <dbReference type="EMBL" id="OLY83872.1"/>
    </source>
</evidence>
<dbReference type="OrthoDB" id="10527585at2759"/>
<keyword evidence="2" id="KW-1185">Reference proteome</keyword>
<accession>A0A1R0H3V7</accession>
<protein>
    <submittedName>
        <fullName evidence="1">Uncharacterized protein</fullName>
    </submittedName>
</protein>
<gene>
    <name evidence="1" type="ORF">AYI68_g1977</name>
</gene>
<dbReference type="Proteomes" id="UP000187455">
    <property type="component" value="Unassembled WGS sequence"/>
</dbReference>
<name>A0A1R0H3V7_9FUNG</name>
<sequence>MSQIVLNDPVPPVSRCSFFGISALGITVSCPHYSQPGIKMSQIVLNDPVPPVSRCSFFGISALGITVSCPHYSQPGIVRRRVKI</sequence>
<organism evidence="1 2">
    <name type="scientific">Smittium mucronatum</name>
    <dbReference type="NCBI Taxonomy" id="133383"/>
    <lineage>
        <taxon>Eukaryota</taxon>
        <taxon>Fungi</taxon>
        <taxon>Fungi incertae sedis</taxon>
        <taxon>Zoopagomycota</taxon>
        <taxon>Kickxellomycotina</taxon>
        <taxon>Harpellomycetes</taxon>
        <taxon>Harpellales</taxon>
        <taxon>Legeriomycetaceae</taxon>
        <taxon>Smittium</taxon>
    </lineage>
</organism>
<evidence type="ECO:0000313" key="2">
    <source>
        <dbReference type="Proteomes" id="UP000187455"/>
    </source>
</evidence>
<dbReference type="AlphaFoldDB" id="A0A1R0H3V7"/>